<dbReference type="Proteomes" id="UP000008021">
    <property type="component" value="Chromosome 1"/>
</dbReference>
<keyword evidence="3" id="KW-1185">Reference proteome</keyword>
<dbReference type="Gramene" id="OMERI01G25550.1">
    <property type="protein sequence ID" value="OMERI01G25550.1"/>
    <property type="gene ID" value="OMERI01G25550"/>
</dbReference>
<organism evidence="2">
    <name type="scientific">Oryza meridionalis</name>
    <dbReference type="NCBI Taxonomy" id="40149"/>
    <lineage>
        <taxon>Eukaryota</taxon>
        <taxon>Viridiplantae</taxon>
        <taxon>Streptophyta</taxon>
        <taxon>Embryophyta</taxon>
        <taxon>Tracheophyta</taxon>
        <taxon>Spermatophyta</taxon>
        <taxon>Magnoliopsida</taxon>
        <taxon>Liliopsida</taxon>
        <taxon>Poales</taxon>
        <taxon>Poaceae</taxon>
        <taxon>BOP clade</taxon>
        <taxon>Oryzoideae</taxon>
        <taxon>Oryzeae</taxon>
        <taxon>Oryzinae</taxon>
        <taxon>Oryza</taxon>
    </lineage>
</organism>
<name>A0A0E0C6M0_9ORYZ</name>
<protein>
    <submittedName>
        <fullName evidence="2">Uncharacterized protein</fullName>
    </submittedName>
</protein>
<evidence type="ECO:0000256" key="1">
    <source>
        <dbReference type="SAM" id="MobiDB-lite"/>
    </source>
</evidence>
<dbReference type="AlphaFoldDB" id="A0A0E0C6M0"/>
<reference evidence="2" key="1">
    <citation type="submission" date="2015-04" db="UniProtKB">
        <authorList>
            <consortium name="EnsemblPlants"/>
        </authorList>
    </citation>
    <scope>IDENTIFICATION</scope>
</reference>
<accession>A0A0E0C6M0</accession>
<dbReference type="EnsemblPlants" id="OMERI01G25550.1">
    <property type="protein sequence ID" value="OMERI01G25550.1"/>
    <property type="gene ID" value="OMERI01G25550"/>
</dbReference>
<evidence type="ECO:0000313" key="2">
    <source>
        <dbReference type="EnsemblPlants" id="OMERI01G25550.1"/>
    </source>
</evidence>
<dbReference type="HOGENOM" id="CLU_1290779_0_0_1"/>
<sequence>MPAKEGASAPVARGPVWVSSRYALYRVTLVFARGLRSARATEMRGHGIPSPNRMLLLHNAILTHATRPKPSTRTRPPVQRRAHPPPLPSRRPSARARPTVGAEVPTFVEFSQAELRAARGGFVAANIVLESGEKAPNLGTVQGTAAPSGCSSPNGISSRNHLKPGRYHPIPRKYHAIHGRNRLISDRYHMIPREYQAIRGRNRIIPDKYHLKRM</sequence>
<evidence type="ECO:0000313" key="3">
    <source>
        <dbReference type="Proteomes" id="UP000008021"/>
    </source>
</evidence>
<feature type="compositionally biased region" description="Basic residues" evidence="1">
    <location>
        <begin position="66"/>
        <end position="83"/>
    </location>
</feature>
<reference evidence="2" key="2">
    <citation type="submission" date="2018-05" db="EMBL/GenBank/DDBJ databases">
        <title>OmerRS3 (Oryza meridionalis Reference Sequence Version 3).</title>
        <authorList>
            <person name="Zhang J."/>
            <person name="Kudrna D."/>
            <person name="Lee S."/>
            <person name="Talag J."/>
            <person name="Welchert J."/>
            <person name="Wing R.A."/>
        </authorList>
    </citation>
    <scope>NUCLEOTIDE SEQUENCE [LARGE SCALE GENOMIC DNA]</scope>
    <source>
        <strain evidence="2">cv. OR44</strain>
    </source>
</reference>
<feature type="region of interest" description="Disordered" evidence="1">
    <location>
        <begin position="64"/>
        <end position="100"/>
    </location>
</feature>
<proteinExistence type="predicted"/>